<dbReference type="STRING" id="1392250.A0A2I2G833"/>
<dbReference type="OrthoDB" id="3800738at2759"/>
<dbReference type="GeneID" id="36562405"/>
<protein>
    <recommendedName>
        <fullName evidence="3">F-box domain-containing protein</fullName>
    </recommendedName>
</protein>
<evidence type="ECO:0000313" key="2">
    <source>
        <dbReference type="Proteomes" id="UP000234275"/>
    </source>
</evidence>
<dbReference type="Proteomes" id="UP000234275">
    <property type="component" value="Unassembled WGS sequence"/>
</dbReference>
<name>A0A2I2G833_9EURO</name>
<dbReference type="InterPro" id="IPR036047">
    <property type="entry name" value="F-box-like_dom_sf"/>
</dbReference>
<dbReference type="AlphaFoldDB" id="A0A2I2G833"/>
<proteinExistence type="predicted"/>
<keyword evidence="2" id="KW-1185">Reference proteome</keyword>
<gene>
    <name evidence="1" type="ORF">P170DRAFT_509682</name>
</gene>
<evidence type="ECO:0000313" key="1">
    <source>
        <dbReference type="EMBL" id="PLB49031.1"/>
    </source>
</evidence>
<accession>A0A2I2G833</accession>
<sequence>MATHPLFLVELLEMILLETDIRTLLGSASRVCRFWNKLINTSSYLQTVLFIRPSVKPLLPNQPREVNPLLPLIWHRILRRNNSTPSELLHIRPLEPWIQSIYLLRQEASWRRMLIQQPPTRRLSIVRTDHFRKEAPLTTIEIGGEGFGFLRLGDLHRLVNETCIVPGTEVRVLWNSGTAMSVLQDFYERLRGQTSNYLGNCECILVNDSSLDFPMPPYRIQERLQMENREVQFLVNRCMGLYSDE</sequence>
<dbReference type="EMBL" id="MSFO01000004">
    <property type="protein sequence ID" value="PLB49031.1"/>
    <property type="molecule type" value="Genomic_DNA"/>
</dbReference>
<reference evidence="1 2" key="1">
    <citation type="submission" date="2016-12" db="EMBL/GenBank/DDBJ databases">
        <title>The genomes of Aspergillus section Nigri reveals drivers in fungal speciation.</title>
        <authorList>
            <consortium name="DOE Joint Genome Institute"/>
            <person name="Vesth T.C."/>
            <person name="Nybo J."/>
            <person name="Theobald S."/>
            <person name="Brandl J."/>
            <person name="Frisvad J.C."/>
            <person name="Nielsen K.F."/>
            <person name="Lyhne E.K."/>
            <person name="Kogle M.E."/>
            <person name="Kuo A."/>
            <person name="Riley R."/>
            <person name="Clum A."/>
            <person name="Nolan M."/>
            <person name="Lipzen A."/>
            <person name="Salamov A."/>
            <person name="Henrissat B."/>
            <person name="Wiebenga A."/>
            <person name="De Vries R.P."/>
            <person name="Grigoriev I.V."/>
            <person name="Mortensen U.H."/>
            <person name="Andersen M.R."/>
            <person name="Baker S.E."/>
        </authorList>
    </citation>
    <scope>NUCLEOTIDE SEQUENCE [LARGE SCALE GENOMIC DNA]</scope>
    <source>
        <strain evidence="1 2">IBT 23096</strain>
    </source>
</reference>
<organism evidence="1 2">
    <name type="scientific">Aspergillus steynii IBT 23096</name>
    <dbReference type="NCBI Taxonomy" id="1392250"/>
    <lineage>
        <taxon>Eukaryota</taxon>
        <taxon>Fungi</taxon>
        <taxon>Dikarya</taxon>
        <taxon>Ascomycota</taxon>
        <taxon>Pezizomycotina</taxon>
        <taxon>Eurotiomycetes</taxon>
        <taxon>Eurotiomycetidae</taxon>
        <taxon>Eurotiales</taxon>
        <taxon>Aspergillaceae</taxon>
        <taxon>Aspergillus</taxon>
        <taxon>Aspergillus subgen. Circumdati</taxon>
    </lineage>
</organism>
<evidence type="ECO:0008006" key="3">
    <source>
        <dbReference type="Google" id="ProtNLM"/>
    </source>
</evidence>
<dbReference type="SUPFAM" id="SSF81383">
    <property type="entry name" value="F-box domain"/>
    <property type="match status" value="1"/>
</dbReference>
<comment type="caution">
    <text evidence="1">The sequence shown here is derived from an EMBL/GenBank/DDBJ whole genome shotgun (WGS) entry which is preliminary data.</text>
</comment>
<dbReference type="RefSeq" id="XP_024704333.1">
    <property type="nucleotide sequence ID" value="XM_024854699.1"/>
</dbReference>
<dbReference type="VEuPathDB" id="FungiDB:P170DRAFT_509682"/>